<dbReference type="AlphaFoldDB" id="A0A5C4SV55"/>
<dbReference type="Gene3D" id="1.10.10.10">
    <property type="entry name" value="Winged helix-like DNA-binding domain superfamily/Winged helix DNA-binding domain"/>
    <property type="match status" value="1"/>
</dbReference>
<organism evidence="1 2">
    <name type="scientific">Paenibacillus hemerocallicola</name>
    <dbReference type="NCBI Taxonomy" id="1172614"/>
    <lineage>
        <taxon>Bacteria</taxon>
        <taxon>Bacillati</taxon>
        <taxon>Bacillota</taxon>
        <taxon>Bacilli</taxon>
        <taxon>Bacillales</taxon>
        <taxon>Paenibacillaceae</taxon>
        <taxon>Paenibacillus</taxon>
    </lineage>
</organism>
<keyword evidence="2" id="KW-1185">Reference proteome</keyword>
<evidence type="ECO:0000313" key="2">
    <source>
        <dbReference type="Proteomes" id="UP000307943"/>
    </source>
</evidence>
<sequence length="49" mass="5441">MKSSKESRGVSLSEKILVVRFGLSNNSIRAGLEQLVKEGWIEKIPRVGN</sequence>
<evidence type="ECO:0000313" key="1">
    <source>
        <dbReference type="EMBL" id="TNJ53408.1"/>
    </source>
</evidence>
<gene>
    <name evidence="1" type="ORF">FE784_40445</name>
</gene>
<dbReference type="SUPFAM" id="SSF46785">
    <property type="entry name" value="Winged helix' DNA-binding domain"/>
    <property type="match status" value="1"/>
</dbReference>
<dbReference type="InterPro" id="IPR036388">
    <property type="entry name" value="WH-like_DNA-bd_sf"/>
</dbReference>
<accession>A0A5C4SV55</accession>
<dbReference type="EMBL" id="VDCQ01000143">
    <property type="protein sequence ID" value="TNJ53408.1"/>
    <property type="molecule type" value="Genomic_DNA"/>
</dbReference>
<comment type="caution">
    <text evidence="1">The sequence shown here is derived from an EMBL/GenBank/DDBJ whole genome shotgun (WGS) entry which is preliminary data.</text>
</comment>
<reference evidence="1 2" key="1">
    <citation type="submission" date="2019-05" db="EMBL/GenBank/DDBJ databases">
        <title>We sequenced the genome of Paenibacillus hemerocallicola KCTC 33185 for further insight into its adaptation and study the phylogeny of Paenibacillus.</title>
        <authorList>
            <person name="Narsing Rao M.P."/>
        </authorList>
    </citation>
    <scope>NUCLEOTIDE SEQUENCE [LARGE SCALE GENOMIC DNA]</scope>
    <source>
        <strain evidence="1 2">KCTC 33185</strain>
    </source>
</reference>
<proteinExistence type="predicted"/>
<name>A0A5C4SV55_9BACL</name>
<protein>
    <submittedName>
        <fullName evidence="1">GntR family transcriptional regulator</fullName>
    </submittedName>
</protein>
<dbReference type="Proteomes" id="UP000307943">
    <property type="component" value="Unassembled WGS sequence"/>
</dbReference>
<dbReference type="InterPro" id="IPR036390">
    <property type="entry name" value="WH_DNA-bd_sf"/>
</dbReference>
<dbReference type="OrthoDB" id="9815017at2"/>